<evidence type="ECO:0000313" key="4">
    <source>
        <dbReference type="Proteomes" id="UP000009168"/>
    </source>
</evidence>
<dbReference type="RefSeq" id="XP_012653269.1">
    <property type="nucleotide sequence ID" value="XM_012797815.1"/>
</dbReference>
<evidence type="ECO:0000256" key="2">
    <source>
        <dbReference type="SAM" id="Phobius"/>
    </source>
</evidence>
<feature type="region of interest" description="Disordered" evidence="1">
    <location>
        <begin position="2831"/>
        <end position="2907"/>
    </location>
</feature>
<feature type="transmembrane region" description="Helical" evidence="2">
    <location>
        <begin position="1021"/>
        <end position="1044"/>
    </location>
</feature>
<reference evidence="4" key="1">
    <citation type="journal article" date="2006" name="PLoS Biol.">
        <title>Macronuclear genome sequence of the ciliate Tetrahymena thermophila, a model eukaryote.</title>
        <authorList>
            <person name="Eisen J.A."/>
            <person name="Coyne R.S."/>
            <person name="Wu M."/>
            <person name="Wu D."/>
            <person name="Thiagarajan M."/>
            <person name="Wortman J.R."/>
            <person name="Badger J.H."/>
            <person name="Ren Q."/>
            <person name="Amedeo P."/>
            <person name="Jones K.M."/>
            <person name="Tallon L.J."/>
            <person name="Delcher A.L."/>
            <person name="Salzberg S.L."/>
            <person name="Silva J.C."/>
            <person name="Haas B.J."/>
            <person name="Majoros W.H."/>
            <person name="Farzad M."/>
            <person name="Carlton J.M."/>
            <person name="Smith R.K. Jr."/>
            <person name="Garg J."/>
            <person name="Pearlman R.E."/>
            <person name="Karrer K.M."/>
            <person name="Sun L."/>
            <person name="Manning G."/>
            <person name="Elde N.C."/>
            <person name="Turkewitz A.P."/>
            <person name="Asai D.J."/>
            <person name="Wilkes D.E."/>
            <person name="Wang Y."/>
            <person name="Cai H."/>
            <person name="Collins K."/>
            <person name="Stewart B.A."/>
            <person name="Lee S.R."/>
            <person name="Wilamowska K."/>
            <person name="Weinberg Z."/>
            <person name="Ruzzo W.L."/>
            <person name="Wloga D."/>
            <person name="Gaertig J."/>
            <person name="Frankel J."/>
            <person name="Tsao C.-C."/>
            <person name="Gorovsky M.A."/>
            <person name="Keeling P.J."/>
            <person name="Waller R.F."/>
            <person name="Patron N.J."/>
            <person name="Cherry J.M."/>
            <person name="Stover N.A."/>
            <person name="Krieger C.J."/>
            <person name="del Toro C."/>
            <person name="Ryder H.F."/>
            <person name="Williamson S.C."/>
            <person name="Barbeau R.A."/>
            <person name="Hamilton E.P."/>
            <person name="Orias E."/>
        </authorList>
    </citation>
    <scope>NUCLEOTIDE SEQUENCE [LARGE SCALE GENOMIC DNA]</scope>
    <source>
        <strain evidence="4">SB210</strain>
    </source>
</reference>
<feature type="compositionally biased region" description="Basic and acidic residues" evidence="1">
    <location>
        <begin position="2893"/>
        <end position="2907"/>
    </location>
</feature>
<feature type="transmembrane region" description="Helical" evidence="2">
    <location>
        <begin position="2988"/>
        <end position="3009"/>
    </location>
</feature>
<keyword evidence="2" id="KW-0472">Membrane</keyword>
<proteinExistence type="predicted"/>
<keyword evidence="4" id="KW-1185">Reference proteome</keyword>
<feature type="transmembrane region" description="Helical" evidence="2">
    <location>
        <begin position="1414"/>
        <end position="1436"/>
    </location>
</feature>
<feature type="transmembrane region" description="Helical" evidence="2">
    <location>
        <begin position="3021"/>
        <end position="3041"/>
    </location>
</feature>
<dbReference type="Proteomes" id="UP000009168">
    <property type="component" value="Unassembled WGS sequence"/>
</dbReference>
<dbReference type="eggNOG" id="ENOG502QQH0">
    <property type="taxonomic scope" value="Eukaryota"/>
</dbReference>
<feature type="transmembrane region" description="Helical" evidence="2">
    <location>
        <begin position="3053"/>
        <end position="3078"/>
    </location>
</feature>
<protein>
    <submittedName>
        <fullName evidence="3">Transmembrane protein, putative</fullName>
    </submittedName>
</protein>
<dbReference type="EMBL" id="GG662691">
    <property type="protein sequence ID" value="EWS74209.1"/>
    <property type="molecule type" value="Genomic_DNA"/>
</dbReference>
<dbReference type="PANTHER" id="PTHR21533:SF19">
    <property type="entry name" value="LEUCINE-RICH PROTEIN"/>
    <property type="match status" value="1"/>
</dbReference>
<accession>W7XJJ2</accession>
<keyword evidence="2 3" id="KW-0812">Transmembrane</keyword>
<dbReference type="PANTHER" id="PTHR21533">
    <property type="entry name" value="LEUCINE-RICH PROTEIN"/>
    <property type="match status" value="1"/>
</dbReference>
<gene>
    <name evidence="3" type="ORF">TTHERM_000491228</name>
</gene>
<evidence type="ECO:0000313" key="3">
    <source>
        <dbReference type="EMBL" id="EWS74209.1"/>
    </source>
</evidence>
<dbReference type="KEGG" id="tet:TTHERM_000491228"/>
<feature type="region of interest" description="Disordered" evidence="1">
    <location>
        <begin position="2764"/>
        <end position="2796"/>
    </location>
</feature>
<dbReference type="InParanoid" id="W7XJJ2"/>
<feature type="compositionally biased region" description="Basic residues" evidence="1">
    <location>
        <begin position="2873"/>
        <end position="2882"/>
    </location>
</feature>
<organism evidence="3 4">
    <name type="scientific">Tetrahymena thermophila (strain SB210)</name>
    <dbReference type="NCBI Taxonomy" id="312017"/>
    <lineage>
        <taxon>Eukaryota</taxon>
        <taxon>Sar</taxon>
        <taxon>Alveolata</taxon>
        <taxon>Ciliophora</taxon>
        <taxon>Intramacronucleata</taxon>
        <taxon>Oligohymenophorea</taxon>
        <taxon>Hymenostomatida</taxon>
        <taxon>Tetrahymenina</taxon>
        <taxon>Tetrahymenidae</taxon>
        <taxon>Tetrahymena</taxon>
    </lineage>
</organism>
<dbReference type="GeneID" id="24439253"/>
<feature type="transmembrane region" description="Helical" evidence="2">
    <location>
        <begin position="2628"/>
        <end position="2651"/>
    </location>
</feature>
<feature type="region of interest" description="Disordered" evidence="1">
    <location>
        <begin position="1272"/>
        <end position="1299"/>
    </location>
</feature>
<sequence length="3107" mass="362490">MSCTSAYDCQECYSIYELDKSSQICACKVSNIIDDCEKPKQGYLLQYSRYMSDYRSIEVVFNQMINIIGEKLIDQFDAQSSTNSKLSVKLDQKQFFSNPIIDLNKISIQIKQNQIVDKQIFNLEEQQQNYLTELEYFDLNYEKMISNIKLSITSPQQQTGKLDIQGQDIYYTDISTQDYEGPITIRLECSLFNIKTVDTITVYISFLQNFSQYVYSSTLDKQQNSLIGSLDNKIQQKTSFFQNTHYWIRIQTIPQIMETQMIPISDKDRLQITTIPAYSAKYTQVIFVIQEVINSQGFAISRSNLVYLNYNIQYIPNIEKQMNNVNPQNEFWIEVDITQFQIAESKSIDPQYTSQSWICSDENNQPCINIHQQPLYIDQQGNKMKLNKNQLLLNTDYFFFYQFESKKYQFSYQFQKFSVNTGQTYAYATIQGQQGDIINIQDFINIIIYIHTDFPYQIEQALYKLTLIQNGLEKTLTSVTNQFSFQIQDYFPNPDFSQNPTTLSISYSVYDYLFQQTIFIQDLSKQFILKISPPDLINIKIQNQMYVAFKDMVQIECLAINSKIIQFFYYNSAEDREFELQNPYQTTRKLLSLDQIDYHVKTYLPSGDIVIMALGFDEQKNQYTNVTYALNVNDNHFSQQQYVQFIEEQYNLALSYQQLAQFKEEILLYQNIIETIEQFEKRDQILNQVLAQIKQNILERLSKSVWQYKIDQIFNLSGEITLRIIRTQIQLDSNLFNLILSQTENRIQQLYSSVQNLQSQINTKIRFQYQESFRITIQTYMELVKISGNSYLINEERITQNTFSAIYGMSLLLHTNQSPVNLLTSTALIQAEKFDDVLFMSNYQWQSTINQDSFLNLNQFYVLTQCWPNNTFLYRDELKQFNKKYLAYADESTLPLLLITYTVKIPKVIKSKRPINQDKKGRFLEETNSFDQPNNFIISFTNVTQNQQLQCIQRNSQGKWVNSSCKTSVVMKNNQWQIQCICQTPDVTSIIADAEALLQNDNLSEIFSQSGLSGLSKLKNWYKYVVIWTIILLNIFYICLACIAKKFDKRDRVKLSNLQQQTEDQQKLFYQDAKKKQKIFIFIKARKSTLLQLQNCQEKENNLKEKQLLQQPNINSDFKQQEIDEAKSFQIQDKRIISIQSLRYIENNQMISNNNIGSKRYNDQLCTEKQTLASLNNQNDSYFKQNQNHFAIKEEEQIKNKIEIHQPGEEKQSLQESLKLKVLNELNDQQIEQKNKENTEINQNFQLQYHLKDVQQSPKNKTQHYLDNVSFNSSKKKEDQQQQNRLNQKSQQSKKEIKINHKKIREQEKKELKKIKYEMAKQKLVEYLDQEKTIFGILSFHQFFSIFFIYQQNQSRVLRSSIFYNKMVWLLTLNSIFGRDLSFAQIFILSIISSIVLWIVTNIISIFLKFKKLFKIGIFFVFVFCLFCYYCILVAISRSTIYQSNIWVISYFAMLVLNEFVFGILKQIKAEHIDQYVSQNLYNRNLQSCQKNCAVCNFDGFCLKCNDLRVFPNCDCQIGYYENSGTCLPCKSGCMSCTSASTCSQCYSIYTIDSSTQNCNCNMPSIGGTCELPNQGTLLYQARLLDDLSSIQVIFNQMIQILGLASQSSQFTPSPNNCIIFDTTTLSNYGCNNINNCQCFVDSLNRNKVVINFILLQSPSFTNPSLFFINPVIDITKIQILINQNAVSVQNIYNLESQIGVQINQRIKLGYFAQTNYIYQYSADPNNPLAYVLFSDQRFAIFSVLTCTVKINSPPQYTSISLQIDTSQQNYYRILFSSDPQINDTIIVALTCQYLNIQNTDIATIQISTTKQSTVNYIQPQLQANGNQMQSALDSIIGIIFNNFQQSSFQLISTFYPPIIPQQVVWLDPSINYSNNQNAYSVNIPAFSAKIVETIFCIFKVLDNQNNLLAVAYIQYQNMAYQTIQDPKLVLDKQTPLTDFWITVDTSQFSLSQSKTIDPNYQQQSWFCVDQDNKPCQDIYGNKLKIIDYGNQMKVPKNSIQINKKYIFYYLLQSIQYPQYSKQYQTFTVGTGVAYSMMAQTVFKVNIYDVIYNKILVHTDFSYQIGKAQYSIQISNSQNQKVNVVSISNQICFVTEDYFPLLDFTNSPTLIFLTFSVFDYYFNTLIPMQDPTQPIQIEIQPPAPLNIQIQQQAYNAFTDLITITCNPADNTQYYQFFYYNSQNERDLEIKFPYQPRRKMISIMQLSQQVQTLLPPGNIVIMAMAFNPSNYLYTNVTQNVFVSNVDFNQGAYVNFIQTQYSKAQQFQGNNQNVNELQVYSIIIEAIERYEQNNISPLSVEQIKSNILIRLTNAIWYQQLDDVFNLSGQITYRMISTQWQYSAQSFKQIQIATETRIQTLYNWIQQQYSSLSYSQQLAYKLCFISSMQTYMQLINLNAYSDVILDTNIVQYTIEIMSGLSYLLKVNQSPINLQSDQASLLIERYDIILFMDKYYQQFISDPTPIQVAQSFYVLTQTWGNNTFLYRQEINQLNQQYQSKANSTTQALLNITYPIKIPTVFTDQAQTNFQSRRDRVLQTNAASLPNNFILDFGTVNEQQVKCIQRSQSGQWVSNSCQVQFNVVNNKRNVKCVCSTPTATSILADAEALLNNQNLQNIFSEGGIQNISKLNDWYDYVAIWTMLGLNIILIFMLHFVNTIDKKDFQTIQQFQVVNTETYIDTEKQNQNRDQRRGVFIMIKAKNISEYSNLFEDITSLQKLENKLETQQLLKEKSESQLILQNQQTNLKIELIQKQTSLEQDKQNNDLFQKKQADSKEGLNETQKDKEQKLNGEHEIQTDREINLQNQKNNNKQQSYSQEQNQPNSFKVLSTVAILPKENQNTTQKIQPDEENMKNLTDQQNEEERFSVNNDEQTEKSKINKKPSKKNSSKVFPVTSKNEVQEKQQEGDIEDKKEDLKALKEQEQKKKEIVAKEKFKEYLQLEKFKFGVFAFHQLFSIFTVYNEDQSRIFRFVIFYNKLVWLLTLNSIFGKNLSVVQVIILSIVTTIVLQIVTNIVEILLRYKKLRKLGLLVVSLFCLFCYYSILVVIAGESAYESNLWIISYFATLIVNELILGILISAVMFYLCRRFIKQIKNNMILELLGAGVLLQAFSKN</sequence>
<feature type="transmembrane region" description="Helical" evidence="2">
    <location>
        <begin position="1386"/>
        <end position="1408"/>
    </location>
</feature>
<keyword evidence="2" id="KW-1133">Transmembrane helix</keyword>
<feature type="compositionally biased region" description="Low complexity" evidence="1">
    <location>
        <begin position="1281"/>
        <end position="1291"/>
    </location>
</feature>
<name>W7XJJ2_TETTS</name>
<evidence type="ECO:0000256" key="1">
    <source>
        <dbReference type="SAM" id="MobiDB-lite"/>
    </source>
</evidence>
<feature type="transmembrane region" description="Helical" evidence="2">
    <location>
        <begin position="2962"/>
        <end position="2982"/>
    </location>
</feature>
<feature type="transmembrane region" description="Helical" evidence="2">
    <location>
        <begin position="1448"/>
        <end position="1465"/>
    </location>
</feature>